<keyword evidence="3" id="KW-1185">Reference proteome</keyword>
<evidence type="ECO:0000313" key="3">
    <source>
        <dbReference type="Proteomes" id="UP000184231"/>
    </source>
</evidence>
<dbReference type="STRING" id="558155.SAMN04487911_10599"/>
<proteinExistence type="predicted"/>
<dbReference type="AlphaFoldDB" id="A0A1M6DQH1"/>
<dbReference type="GO" id="GO:0009228">
    <property type="term" value="P:thiamine biosynthetic process"/>
    <property type="evidence" value="ECO:0007669"/>
    <property type="project" value="UniProtKB-KW"/>
</dbReference>
<dbReference type="Pfam" id="PF02581">
    <property type="entry name" value="TMP-TENI"/>
    <property type="match status" value="1"/>
</dbReference>
<dbReference type="InterPro" id="IPR022998">
    <property type="entry name" value="ThiamineP_synth_TenI"/>
</dbReference>
<dbReference type="EMBL" id="FQYX01000005">
    <property type="protein sequence ID" value="SHI75461.1"/>
    <property type="molecule type" value="Genomic_DNA"/>
</dbReference>
<dbReference type="Gene3D" id="3.20.20.70">
    <property type="entry name" value="Aldolase class I"/>
    <property type="match status" value="1"/>
</dbReference>
<dbReference type="SUPFAM" id="SSF51391">
    <property type="entry name" value="Thiamin phosphate synthase"/>
    <property type="match status" value="1"/>
</dbReference>
<dbReference type="CDD" id="cd00564">
    <property type="entry name" value="TMP_TenI"/>
    <property type="match status" value="1"/>
</dbReference>
<dbReference type="Proteomes" id="UP000184231">
    <property type="component" value="Unassembled WGS sequence"/>
</dbReference>
<protein>
    <submittedName>
        <fullName evidence="2">Thiamine-phosphate pyrophosphorylase</fullName>
    </submittedName>
</protein>
<name>A0A1M6DQH1_9FLAO</name>
<feature type="domain" description="Thiamine phosphate synthase/TenI" evidence="1">
    <location>
        <begin position="2"/>
        <end position="176"/>
    </location>
</feature>
<dbReference type="InterPro" id="IPR036206">
    <property type="entry name" value="ThiamineP_synth_sf"/>
</dbReference>
<sequence>MVLIAPETDLENETSRLNQMFKAGLQSYHFRKPAKTLEECRSYLNQIEHAYYPRIVTHGFHFLAEDYALKGIHLKEQLRNDLKEELLPYVQRYQDKGFTVSSSFHEPEVLSDSKIPFDYHLLSPVFSSISKQGYQGRGFDISQIPKKIIGLGGIQEETIAQAVALGYSGIGVLGAIWQSKDPIKSFKRIQKAYRACIK</sequence>
<accession>A0A1M6DQH1</accession>
<evidence type="ECO:0000259" key="1">
    <source>
        <dbReference type="Pfam" id="PF02581"/>
    </source>
</evidence>
<dbReference type="InterPro" id="IPR013785">
    <property type="entry name" value="Aldolase_TIM"/>
</dbReference>
<evidence type="ECO:0000313" key="2">
    <source>
        <dbReference type="EMBL" id="SHI75461.1"/>
    </source>
</evidence>
<organism evidence="2 3">
    <name type="scientific">Arenibacter nanhaiticus</name>
    <dbReference type="NCBI Taxonomy" id="558155"/>
    <lineage>
        <taxon>Bacteria</taxon>
        <taxon>Pseudomonadati</taxon>
        <taxon>Bacteroidota</taxon>
        <taxon>Flavobacteriia</taxon>
        <taxon>Flavobacteriales</taxon>
        <taxon>Flavobacteriaceae</taxon>
        <taxon>Arenibacter</taxon>
    </lineage>
</organism>
<reference evidence="2 3" key="1">
    <citation type="submission" date="2016-11" db="EMBL/GenBank/DDBJ databases">
        <authorList>
            <person name="Jaros S."/>
            <person name="Januszkiewicz K."/>
            <person name="Wedrychowicz H."/>
        </authorList>
    </citation>
    <scope>NUCLEOTIDE SEQUENCE [LARGE SCALE GENOMIC DNA]</scope>
    <source>
        <strain evidence="2 3">CGMCC 1.8863</strain>
    </source>
</reference>
<gene>
    <name evidence="2" type="ORF">SAMN04487911_10599</name>
</gene>